<dbReference type="Proteomes" id="UP000001302">
    <property type="component" value="Chromosome"/>
</dbReference>
<dbReference type="InterPro" id="IPR026281">
    <property type="entry name" value="HTH_RamB"/>
</dbReference>
<dbReference type="InterPro" id="IPR018653">
    <property type="entry name" value="ScfR_C"/>
</dbReference>
<dbReference type="Pfam" id="PF01381">
    <property type="entry name" value="HTH_3"/>
    <property type="match status" value="1"/>
</dbReference>
<feature type="domain" description="HTH cro/C1-type" evidence="5">
    <location>
        <begin position="13"/>
        <end position="67"/>
    </location>
</feature>
<evidence type="ECO:0000256" key="2">
    <source>
        <dbReference type="ARBA" id="ARBA00023015"/>
    </source>
</evidence>
<reference evidence="7" key="1">
    <citation type="submission" date="2010-08" db="EMBL/GenBank/DDBJ databases">
        <title>Genome sequence of Parvularcula bermudensis HTCC2503.</title>
        <authorList>
            <person name="Kang D.-M."/>
            <person name="Oh H.-M."/>
            <person name="Cho J.-C."/>
        </authorList>
    </citation>
    <scope>NUCLEOTIDE SEQUENCE [LARGE SCALE GENOMIC DNA]</scope>
    <source>
        <strain evidence="7">ATCC BAA-594 / HTCC2503 / KCTC 12087</strain>
    </source>
</reference>
<reference evidence="6 7" key="2">
    <citation type="journal article" date="2011" name="J. Bacteriol.">
        <title>Complete genome sequence of strain HTCC2503T of Parvularcula bermudensis, the type species of the order "Parvularculales" in the class Alphaproteobacteria.</title>
        <authorList>
            <person name="Oh H.M."/>
            <person name="Kang I."/>
            <person name="Vergin K.L."/>
            <person name="Kang D."/>
            <person name="Rhee K.H."/>
            <person name="Giovannoni S.J."/>
            <person name="Cho J.C."/>
        </authorList>
    </citation>
    <scope>NUCLEOTIDE SEQUENCE [LARGE SCALE GENOMIC DNA]</scope>
    <source>
        <strain evidence="7">ATCC BAA-594 / HTCC2503 / KCTC 12087</strain>
    </source>
</reference>
<evidence type="ECO:0000259" key="5">
    <source>
        <dbReference type="PROSITE" id="PS50943"/>
    </source>
</evidence>
<organism evidence="6 7">
    <name type="scientific">Parvularcula bermudensis (strain ATCC BAA-594 / HTCC2503 / KCTC 12087)</name>
    <dbReference type="NCBI Taxonomy" id="314260"/>
    <lineage>
        <taxon>Bacteria</taxon>
        <taxon>Pseudomonadati</taxon>
        <taxon>Pseudomonadota</taxon>
        <taxon>Alphaproteobacteria</taxon>
        <taxon>Parvularculales</taxon>
        <taxon>Parvularculaceae</taxon>
        <taxon>Parvularcula</taxon>
    </lineage>
</organism>
<keyword evidence="2" id="KW-0805">Transcription regulation</keyword>
<dbReference type="RefSeq" id="WP_013300028.1">
    <property type="nucleotide sequence ID" value="NC_014414.1"/>
</dbReference>
<keyword evidence="7" id="KW-1185">Reference proteome</keyword>
<dbReference type="Gene3D" id="1.10.260.40">
    <property type="entry name" value="lambda repressor-like DNA-binding domains"/>
    <property type="match status" value="1"/>
</dbReference>
<dbReference type="CDD" id="cd00093">
    <property type="entry name" value="HTH_XRE"/>
    <property type="match status" value="1"/>
</dbReference>
<sequence>MARSKSRFIGPRLRRLRRDLGRTQSEMAEDLGISASYVALIERNQRPLTADLLLRLAETFDVDLKTFAGDGGEEMTARLHDAFRDPLLADLDVTPGDQADLAAGNPAMAEAMLRLFTAYREGQLALADRKAEGSENPVDDARAFLSARRNYFPVLDERAERLARAASEAGGLAGYLASAYGIKVRSLPGDVMGQALRRLDPHRGELALSDTLDVATRSFQVALTLAYRDLDAPIEAALDEGQMRAEAARRLARRALANYGAAAILMPYTEMFRHAEKSGYDVEALARHFGVSFEQAAHRLTTLRKPGAEGVPFFFIRVDKAGNVSKRLDGGGFPFARHAGSCPLWSLHDSFRTPREVRTEVLELPEGERFFSIARTVTAGGGAYGATKVTRAVALCCPIEDAGRLVYASEKDLSALPATPIGVTCRLCQRAGCAARAEPPIGRSLLPDDYRRLVAPFAFADR</sequence>
<dbReference type="PANTHER" id="PTHR46797">
    <property type="entry name" value="HTH-TYPE TRANSCRIPTIONAL REGULATOR"/>
    <property type="match status" value="1"/>
</dbReference>
<name>E0TFN9_PARBH</name>
<comment type="similarity">
    <text evidence="1">Belongs to the short-chain fatty acyl-CoA assimilation regulator (ScfR) family.</text>
</comment>
<dbReference type="EMBL" id="CP002156">
    <property type="protein sequence ID" value="ADM09054.1"/>
    <property type="molecule type" value="Genomic_DNA"/>
</dbReference>
<dbReference type="HOGENOM" id="CLU_046383_0_0_5"/>
<dbReference type="InterPro" id="IPR001387">
    <property type="entry name" value="Cro/C1-type_HTH"/>
</dbReference>
<dbReference type="KEGG" id="pbr:PB2503_04897"/>
<dbReference type="InterPro" id="IPR050807">
    <property type="entry name" value="TransReg_Diox_bact_type"/>
</dbReference>
<dbReference type="Pfam" id="PF09856">
    <property type="entry name" value="ScfRs"/>
    <property type="match status" value="1"/>
</dbReference>
<keyword evidence="3" id="KW-0238">DNA-binding</keyword>
<evidence type="ECO:0000256" key="3">
    <source>
        <dbReference type="ARBA" id="ARBA00023125"/>
    </source>
</evidence>
<protein>
    <submittedName>
        <fullName evidence="6">Putative transcriptional regulator</fullName>
    </submittedName>
</protein>
<gene>
    <name evidence="6" type="ordered locus">PB2503_04897</name>
</gene>
<dbReference type="InterPro" id="IPR010982">
    <property type="entry name" value="Lambda_DNA-bd_dom_sf"/>
</dbReference>
<dbReference type="PANTHER" id="PTHR46797:SF23">
    <property type="entry name" value="HTH-TYPE TRANSCRIPTIONAL REGULATOR SUTR"/>
    <property type="match status" value="1"/>
</dbReference>
<dbReference type="GO" id="GO:0003677">
    <property type="term" value="F:DNA binding"/>
    <property type="evidence" value="ECO:0007669"/>
    <property type="project" value="UniProtKB-KW"/>
</dbReference>
<evidence type="ECO:0000256" key="1">
    <source>
        <dbReference type="ARBA" id="ARBA00007227"/>
    </source>
</evidence>
<dbReference type="GO" id="GO:0005829">
    <property type="term" value="C:cytosol"/>
    <property type="evidence" value="ECO:0007669"/>
    <property type="project" value="TreeGrafter"/>
</dbReference>
<dbReference type="Pfam" id="PF06114">
    <property type="entry name" value="Peptidase_M78"/>
    <property type="match status" value="1"/>
</dbReference>
<evidence type="ECO:0000256" key="4">
    <source>
        <dbReference type="ARBA" id="ARBA00023163"/>
    </source>
</evidence>
<accession>E0TFN9</accession>
<dbReference type="SMART" id="SM00530">
    <property type="entry name" value="HTH_XRE"/>
    <property type="match status" value="1"/>
</dbReference>
<evidence type="ECO:0000313" key="6">
    <source>
        <dbReference type="EMBL" id="ADM09054.1"/>
    </source>
</evidence>
<dbReference type="eggNOG" id="COG3800">
    <property type="taxonomic scope" value="Bacteria"/>
</dbReference>
<dbReference type="STRING" id="314260.PB2503_04897"/>
<dbReference type="SUPFAM" id="SSF47413">
    <property type="entry name" value="lambda repressor-like DNA-binding domains"/>
    <property type="match status" value="1"/>
</dbReference>
<keyword evidence="4" id="KW-0804">Transcription</keyword>
<dbReference type="InterPro" id="IPR010359">
    <property type="entry name" value="IrrE_HExxH"/>
</dbReference>
<dbReference type="AlphaFoldDB" id="E0TFN9"/>
<proteinExistence type="inferred from homology"/>
<dbReference type="eggNOG" id="COG1396">
    <property type="taxonomic scope" value="Bacteria"/>
</dbReference>
<dbReference type="PIRSF" id="PIRSF019251">
    <property type="entry name" value="Rv0465c"/>
    <property type="match status" value="1"/>
</dbReference>
<dbReference type="GO" id="GO:0003700">
    <property type="term" value="F:DNA-binding transcription factor activity"/>
    <property type="evidence" value="ECO:0007669"/>
    <property type="project" value="TreeGrafter"/>
</dbReference>
<evidence type="ECO:0000313" key="7">
    <source>
        <dbReference type="Proteomes" id="UP000001302"/>
    </source>
</evidence>
<dbReference type="PROSITE" id="PS50943">
    <property type="entry name" value="HTH_CROC1"/>
    <property type="match status" value="1"/>
</dbReference>
<dbReference type="OrthoDB" id="1123084at2"/>